<feature type="transmembrane region" description="Helical" evidence="8">
    <location>
        <begin position="65"/>
        <end position="85"/>
    </location>
</feature>
<evidence type="ECO:0000256" key="6">
    <source>
        <dbReference type="ARBA" id="ARBA00022989"/>
    </source>
</evidence>
<dbReference type="PANTHER" id="PTHR43528:SF7">
    <property type="entry name" value="MFS TRANSPORTER"/>
    <property type="match status" value="1"/>
</dbReference>
<dbReference type="PANTHER" id="PTHR43528">
    <property type="entry name" value="ALPHA-KETOGLUTARATE PERMEASE"/>
    <property type="match status" value="1"/>
</dbReference>
<proteinExistence type="predicted"/>
<evidence type="ECO:0000256" key="3">
    <source>
        <dbReference type="ARBA" id="ARBA00022475"/>
    </source>
</evidence>
<feature type="transmembrane region" description="Helical" evidence="8">
    <location>
        <begin position="97"/>
        <end position="121"/>
    </location>
</feature>
<dbReference type="InterPro" id="IPR036259">
    <property type="entry name" value="MFS_trans_sf"/>
</dbReference>
<evidence type="ECO:0000256" key="8">
    <source>
        <dbReference type="SAM" id="Phobius"/>
    </source>
</evidence>
<dbReference type="SUPFAM" id="SSF103473">
    <property type="entry name" value="MFS general substrate transporter"/>
    <property type="match status" value="1"/>
</dbReference>
<dbReference type="Proteomes" id="UP001589865">
    <property type="component" value="Unassembled WGS sequence"/>
</dbReference>
<evidence type="ECO:0000259" key="9">
    <source>
        <dbReference type="PROSITE" id="PS50850"/>
    </source>
</evidence>
<protein>
    <submittedName>
        <fullName evidence="10">MFS transporter</fullName>
    </submittedName>
</protein>
<dbReference type="EMBL" id="JBHLUN010000008">
    <property type="protein sequence ID" value="MFC0409214.1"/>
    <property type="molecule type" value="Genomic_DNA"/>
</dbReference>
<dbReference type="Pfam" id="PF00083">
    <property type="entry name" value="Sugar_tr"/>
    <property type="match status" value="1"/>
</dbReference>
<gene>
    <name evidence="10" type="ORF">ACFFGY_13230</name>
</gene>
<reference evidence="10 11" key="1">
    <citation type="submission" date="2024-09" db="EMBL/GenBank/DDBJ databases">
        <authorList>
            <person name="Sun Q."/>
            <person name="Mori K."/>
        </authorList>
    </citation>
    <scope>NUCLEOTIDE SEQUENCE [LARGE SCALE GENOMIC DNA]</scope>
    <source>
        <strain evidence="10 11">TBRC 5777</strain>
    </source>
</reference>
<comment type="subcellular location">
    <subcellularLocation>
        <location evidence="1">Cell membrane</location>
        <topology evidence="1">Multi-pass membrane protein</topology>
    </subcellularLocation>
</comment>
<evidence type="ECO:0000256" key="2">
    <source>
        <dbReference type="ARBA" id="ARBA00022448"/>
    </source>
</evidence>
<keyword evidence="5" id="KW-0769">Symport</keyword>
<keyword evidence="2" id="KW-0813">Transport</keyword>
<sequence length="437" mass="46005">MTLAAPNPAQHRSLTRNDTRTLVLASLGGALEFYDFIIYVFFAAAIGKVFFPADMPGWLEQLNTYGIFAAGYLARPLGGVIMAHFGDKSGRKRMFTLSVFLMALPTLIIGLMPTFATIGYAAPVLLLVMRLLQGAAIGGEAPGAWVFVSEHVPANRVGLACGLLTGGLTGGILLGSLMNTAINYSYTPAEVVDWAWRIPFVVGGIFGFIAMYLRRWLHETPVFEAMRARKATAELPLKHVLNSHGGSVIVSMLVTWLLTAAIVVMILLTPGLLGRLNGIPATVTSVASICATLTLTVSAIVCGALMDRFGAVVVAVIGGIALIASSYWLYIGTAANPANMAALSALCGATVGMITVVPFVMVRAFPGVVRFTGVSFSYNVAYAIFGGLTPIAVTQMLGYDKLGPVHYVAFTAVVGVLAVIANALRGTNRVSAPLAAE</sequence>
<feature type="transmembrane region" description="Helical" evidence="8">
    <location>
        <begin position="160"/>
        <end position="182"/>
    </location>
</feature>
<dbReference type="InterPro" id="IPR020846">
    <property type="entry name" value="MFS_dom"/>
</dbReference>
<organism evidence="10 11">
    <name type="scientific">Roseomonas elaeocarpi</name>
    <dbReference type="NCBI Taxonomy" id="907779"/>
    <lineage>
        <taxon>Bacteria</taxon>
        <taxon>Pseudomonadati</taxon>
        <taxon>Pseudomonadota</taxon>
        <taxon>Alphaproteobacteria</taxon>
        <taxon>Acetobacterales</taxon>
        <taxon>Roseomonadaceae</taxon>
        <taxon>Roseomonas</taxon>
    </lineage>
</organism>
<evidence type="ECO:0000256" key="5">
    <source>
        <dbReference type="ARBA" id="ARBA00022847"/>
    </source>
</evidence>
<evidence type="ECO:0000313" key="10">
    <source>
        <dbReference type="EMBL" id="MFC0409214.1"/>
    </source>
</evidence>
<dbReference type="InterPro" id="IPR005828">
    <property type="entry name" value="MFS_sugar_transport-like"/>
</dbReference>
<evidence type="ECO:0000256" key="4">
    <source>
        <dbReference type="ARBA" id="ARBA00022692"/>
    </source>
</evidence>
<feature type="transmembrane region" description="Helical" evidence="8">
    <location>
        <begin position="342"/>
        <end position="362"/>
    </location>
</feature>
<keyword evidence="11" id="KW-1185">Reference proteome</keyword>
<comment type="caution">
    <text evidence="10">The sequence shown here is derived from an EMBL/GenBank/DDBJ whole genome shotgun (WGS) entry which is preliminary data.</text>
</comment>
<evidence type="ECO:0000256" key="1">
    <source>
        <dbReference type="ARBA" id="ARBA00004651"/>
    </source>
</evidence>
<feature type="transmembrane region" description="Helical" evidence="8">
    <location>
        <begin position="374"/>
        <end position="393"/>
    </location>
</feature>
<feature type="domain" description="Major facilitator superfamily (MFS) profile" evidence="9">
    <location>
        <begin position="21"/>
        <end position="429"/>
    </location>
</feature>
<keyword evidence="7 8" id="KW-0472">Membrane</keyword>
<keyword evidence="3" id="KW-1003">Cell membrane</keyword>
<dbReference type="InterPro" id="IPR051084">
    <property type="entry name" value="H+-coupled_symporters"/>
</dbReference>
<feature type="transmembrane region" description="Helical" evidence="8">
    <location>
        <begin position="21"/>
        <end position="45"/>
    </location>
</feature>
<feature type="transmembrane region" description="Helical" evidence="8">
    <location>
        <begin position="279"/>
        <end position="302"/>
    </location>
</feature>
<evidence type="ECO:0000256" key="7">
    <source>
        <dbReference type="ARBA" id="ARBA00023136"/>
    </source>
</evidence>
<feature type="transmembrane region" description="Helical" evidence="8">
    <location>
        <begin position="405"/>
        <end position="424"/>
    </location>
</feature>
<feature type="transmembrane region" description="Helical" evidence="8">
    <location>
        <begin position="194"/>
        <end position="213"/>
    </location>
</feature>
<feature type="transmembrane region" description="Helical" evidence="8">
    <location>
        <begin position="127"/>
        <end position="148"/>
    </location>
</feature>
<accession>A0ABV6JUC4</accession>
<name>A0ABV6JUC4_9PROT</name>
<feature type="transmembrane region" description="Helical" evidence="8">
    <location>
        <begin position="309"/>
        <end position="330"/>
    </location>
</feature>
<dbReference type="RefSeq" id="WP_377044959.1">
    <property type="nucleotide sequence ID" value="NZ_JBHLUN010000008.1"/>
</dbReference>
<dbReference type="Gene3D" id="1.20.1250.20">
    <property type="entry name" value="MFS general substrate transporter like domains"/>
    <property type="match status" value="2"/>
</dbReference>
<feature type="transmembrane region" description="Helical" evidence="8">
    <location>
        <begin position="248"/>
        <end position="273"/>
    </location>
</feature>
<evidence type="ECO:0000313" key="11">
    <source>
        <dbReference type="Proteomes" id="UP001589865"/>
    </source>
</evidence>
<keyword evidence="4 8" id="KW-0812">Transmembrane</keyword>
<keyword evidence="6 8" id="KW-1133">Transmembrane helix</keyword>
<dbReference type="PROSITE" id="PS50850">
    <property type="entry name" value="MFS"/>
    <property type="match status" value="1"/>
</dbReference>